<dbReference type="Pfam" id="PF00001">
    <property type="entry name" value="7tm_1"/>
    <property type="match status" value="1"/>
</dbReference>
<proteinExistence type="inferred from homology"/>
<name>A0A232FES9_9HYME</name>
<dbReference type="GO" id="GO:0004930">
    <property type="term" value="F:G protein-coupled receptor activity"/>
    <property type="evidence" value="ECO:0007669"/>
    <property type="project" value="UniProtKB-KW"/>
</dbReference>
<gene>
    <name evidence="11" type="ORF">TSAR_004560</name>
</gene>
<dbReference type="PRINTS" id="PR00237">
    <property type="entry name" value="GPCRRHODOPSN"/>
</dbReference>
<dbReference type="PANTHER" id="PTHR45695">
    <property type="entry name" value="LEUCOKININ RECEPTOR-RELATED"/>
    <property type="match status" value="1"/>
</dbReference>
<dbReference type="InterPro" id="IPR000276">
    <property type="entry name" value="GPCR_Rhodpsn"/>
</dbReference>
<evidence type="ECO:0000259" key="10">
    <source>
        <dbReference type="PROSITE" id="PS50262"/>
    </source>
</evidence>
<dbReference type="OrthoDB" id="9880339at2759"/>
<sequence length="460" mass="51324">MNSSYVMGDDEDWGRRYFFTYYSEFGDRRGASGIEVLVLAVSFVVAVGANLGIAACVLRYREMRTPTNLCLVNLAAADLLFALGVPAVAYTRLTQSWRLGEAVCRMLPYSQFVCGFVLLWTLTLISMDRHRCLAVAPYRSALTTARVVAASFITWIIAASLFLPAAFWFKPKASYTTTIIRIDIEVAGGYTICTLVFPRNDILNVSLCFTIPIIVIACLLPMALLVYHYQRIFQRILDTRNRWAVSCVAQGLEPDSSRRRDSELSVVGTLVPWAGRKLSSASMTGGVPNRQGRAGSLSQHEEIRLHKHLRVVRVLLLNVVAVLVMWLPITILMLLIYLDGRRPTEDTDFFLRSHHFIWALVIAQFNTVVNPLLYGVFSENFRACFVKLWRRDPGNSQQQQQNNGCGNRGKSLEAFQDRLSAKPATGAGIVRNNSRSSARPAKVSNCSIGSIIEVPASEKL</sequence>
<dbReference type="PROSITE" id="PS50262">
    <property type="entry name" value="G_PROTEIN_RECEP_F1_2"/>
    <property type="match status" value="1"/>
</dbReference>
<keyword evidence="8" id="KW-0807">Transducer</keyword>
<evidence type="ECO:0000256" key="3">
    <source>
        <dbReference type="ARBA" id="ARBA00022692"/>
    </source>
</evidence>
<evidence type="ECO:0000256" key="7">
    <source>
        <dbReference type="ARBA" id="ARBA00023170"/>
    </source>
</evidence>
<protein>
    <recommendedName>
        <fullName evidence="10">G-protein coupled receptors family 1 profile domain-containing protein</fullName>
    </recommendedName>
</protein>
<comment type="similarity">
    <text evidence="2">Belongs to the G-protein coupled receptor 1 family.</text>
</comment>
<feature type="transmembrane region" description="Helical" evidence="9">
    <location>
        <begin position="36"/>
        <end position="58"/>
    </location>
</feature>
<dbReference type="STRING" id="543379.A0A232FES9"/>
<evidence type="ECO:0000256" key="1">
    <source>
        <dbReference type="ARBA" id="ARBA00004141"/>
    </source>
</evidence>
<keyword evidence="3 9" id="KW-0812">Transmembrane</keyword>
<comment type="caution">
    <text evidence="11">The sequence shown here is derived from an EMBL/GenBank/DDBJ whole genome shotgun (WGS) entry which is preliminary data.</text>
</comment>
<keyword evidence="6 9" id="KW-0472">Membrane</keyword>
<feature type="transmembrane region" description="Helical" evidence="9">
    <location>
        <begin position="70"/>
        <end position="89"/>
    </location>
</feature>
<evidence type="ECO:0000256" key="4">
    <source>
        <dbReference type="ARBA" id="ARBA00022989"/>
    </source>
</evidence>
<comment type="subcellular location">
    <subcellularLocation>
        <location evidence="1">Membrane</location>
        <topology evidence="1">Multi-pass membrane protein</topology>
    </subcellularLocation>
</comment>
<dbReference type="SUPFAM" id="SSF81321">
    <property type="entry name" value="Family A G protein-coupled receptor-like"/>
    <property type="match status" value="1"/>
</dbReference>
<evidence type="ECO:0000256" key="9">
    <source>
        <dbReference type="SAM" id="Phobius"/>
    </source>
</evidence>
<evidence type="ECO:0000256" key="6">
    <source>
        <dbReference type="ARBA" id="ARBA00023136"/>
    </source>
</evidence>
<dbReference type="PANTHER" id="PTHR45695:SF37">
    <property type="entry name" value="FREE FATTY ACID RECEPTOR 4-LIKE"/>
    <property type="match status" value="1"/>
</dbReference>
<feature type="transmembrane region" description="Helical" evidence="9">
    <location>
        <begin position="314"/>
        <end position="336"/>
    </location>
</feature>
<feature type="transmembrane region" description="Helical" evidence="9">
    <location>
        <begin position="109"/>
        <end position="127"/>
    </location>
</feature>
<feature type="transmembrane region" description="Helical" evidence="9">
    <location>
        <begin position="202"/>
        <end position="227"/>
    </location>
</feature>
<feature type="domain" description="G-protein coupled receptors family 1 profile" evidence="10">
    <location>
        <begin position="49"/>
        <end position="374"/>
    </location>
</feature>
<feature type="transmembrane region" description="Helical" evidence="9">
    <location>
        <begin position="147"/>
        <end position="169"/>
    </location>
</feature>
<feature type="transmembrane region" description="Helical" evidence="9">
    <location>
        <begin position="356"/>
        <end position="377"/>
    </location>
</feature>
<keyword evidence="4 9" id="KW-1133">Transmembrane helix</keyword>
<keyword evidence="5" id="KW-0297">G-protein coupled receptor</keyword>
<dbReference type="Proteomes" id="UP000215335">
    <property type="component" value="Unassembled WGS sequence"/>
</dbReference>
<evidence type="ECO:0000256" key="5">
    <source>
        <dbReference type="ARBA" id="ARBA00023040"/>
    </source>
</evidence>
<dbReference type="Gene3D" id="1.20.1070.10">
    <property type="entry name" value="Rhodopsin 7-helix transmembrane proteins"/>
    <property type="match status" value="1"/>
</dbReference>
<accession>A0A232FES9</accession>
<evidence type="ECO:0000256" key="2">
    <source>
        <dbReference type="ARBA" id="ARBA00010663"/>
    </source>
</evidence>
<dbReference type="EMBL" id="NNAY01000355">
    <property type="protein sequence ID" value="OXU28949.1"/>
    <property type="molecule type" value="Genomic_DNA"/>
</dbReference>
<keyword evidence="7" id="KW-0675">Receptor</keyword>
<dbReference type="InterPro" id="IPR017452">
    <property type="entry name" value="GPCR_Rhodpsn_7TM"/>
</dbReference>
<evidence type="ECO:0000256" key="8">
    <source>
        <dbReference type="ARBA" id="ARBA00023224"/>
    </source>
</evidence>
<dbReference type="GO" id="GO:0005886">
    <property type="term" value="C:plasma membrane"/>
    <property type="evidence" value="ECO:0007669"/>
    <property type="project" value="TreeGrafter"/>
</dbReference>
<organism evidence="11 12">
    <name type="scientific">Trichomalopsis sarcophagae</name>
    <dbReference type="NCBI Taxonomy" id="543379"/>
    <lineage>
        <taxon>Eukaryota</taxon>
        <taxon>Metazoa</taxon>
        <taxon>Ecdysozoa</taxon>
        <taxon>Arthropoda</taxon>
        <taxon>Hexapoda</taxon>
        <taxon>Insecta</taxon>
        <taxon>Pterygota</taxon>
        <taxon>Neoptera</taxon>
        <taxon>Endopterygota</taxon>
        <taxon>Hymenoptera</taxon>
        <taxon>Apocrita</taxon>
        <taxon>Proctotrupomorpha</taxon>
        <taxon>Chalcidoidea</taxon>
        <taxon>Pteromalidae</taxon>
        <taxon>Pteromalinae</taxon>
        <taxon>Trichomalopsis</taxon>
    </lineage>
</organism>
<dbReference type="AlphaFoldDB" id="A0A232FES9"/>
<evidence type="ECO:0000313" key="11">
    <source>
        <dbReference type="EMBL" id="OXU28949.1"/>
    </source>
</evidence>
<keyword evidence="12" id="KW-1185">Reference proteome</keyword>
<reference evidence="11 12" key="1">
    <citation type="journal article" date="2017" name="Curr. Biol.">
        <title>The Evolution of Venom by Co-option of Single-Copy Genes.</title>
        <authorList>
            <person name="Martinson E.O."/>
            <person name="Mrinalini"/>
            <person name="Kelkar Y.D."/>
            <person name="Chang C.H."/>
            <person name="Werren J.H."/>
        </authorList>
    </citation>
    <scope>NUCLEOTIDE SEQUENCE [LARGE SCALE GENOMIC DNA]</scope>
    <source>
        <strain evidence="11 12">Alberta</strain>
        <tissue evidence="11">Whole body</tissue>
    </source>
</reference>
<evidence type="ECO:0000313" key="12">
    <source>
        <dbReference type="Proteomes" id="UP000215335"/>
    </source>
</evidence>